<name>A0A3S9XAG0_9GAMM</name>
<evidence type="ECO:0000313" key="1">
    <source>
        <dbReference type="EMBL" id="AZS49415.1"/>
    </source>
</evidence>
<reference evidence="2" key="1">
    <citation type="submission" date="2018-06" db="EMBL/GenBank/DDBJ databases">
        <title>Complete genome of Pseudomonas insecticola strain QZS01.</title>
        <authorList>
            <person name="Wang J."/>
            <person name="Su Q."/>
        </authorList>
    </citation>
    <scope>NUCLEOTIDE SEQUENCE [LARGE SCALE GENOMIC DNA]</scope>
    <source>
        <strain evidence="2">QZS01</strain>
    </source>
</reference>
<sequence>MLVYSLNSAIKTIEKQLLYIVYGDDLNYQIEVKLSILSVLRNTKKPCFTIRILTDRPDDYKGWPVEIIVIEAQTLNDWLGDTHYHYRRKLMGLLALLPYAERTVFLDTDTVVQKDINALFAFSDKQILVDTIDGTWQERRYDALILKVSEYLLKTHLQYDLSIPLINSGVLGFVKDDVAIIQQAVDLLDELWPVDHQCRVLEQFCLAICINKQKDVIEHNIIYHYWSRKEFFQQMGRHYFEQYGYSYHPNFLETSKEIPEYIIRPTLLKRLCYRLKVRPFPKKQRSGILKLLYAIALGEEGYEGKQKIAYWQQAMNRGFLRYNPKAYEDFQSGLWPTDYKDIVSTPEQQGFLTFLREERLLKQ</sequence>
<accession>A0A3S9XAG0</accession>
<dbReference type="RefSeq" id="WP_127161630.1">
    <property type="nucleotide sequence ID" value="NZ_CP029822.1"/>
</dbReference>
<organism evidence="1 2">
    <name type="scientific">Entomomonas moraniae</name>
    <dbReference type="NCBI Taxonomy" id="2213226"/>
    <lineage>
        <taxon>Bacteria</taxon>
        <taxon>Pseudomonadati</taxon>
        <taxon>Pseudomonadota</taxon>
        <taxon>Gammaproteobacteria</taxon>
        <taxon>Pseudomonadales</taxon>
        <taxon>Pseudomonadaceae</taxon>
        <taxon>Entomomonas</taxon>
    </lineage>
</organism>
<dbReference type="InterPro" id="IPR029044">
    <property type="entry name" value="Nucleotide-diphossugar_trans"/>
</dbReference>
<gene>
    <name evidence="1" type="ORF">DM558_00855</name>
</gene>
<dbReference type="AlphaFoldDB" id="A0A3S9XAG0"/>
<dbReference type="Gene3D" id="3.90.550.10">
    <property type="entry name" value="Spore Coat Polysaccharide Biosynthesis Protein SpsA, Chain A"/>
    <property type="match status" value="1"/>
</dbReference>
<protein>
    <recommendedName>
        <fullName evidence="3">Glycosyltransferase family 8 protein</fullName>
    </recommendedName>
</protein>
<keyword evidence="2" id="KW-1185">Reference proteome</keyword>
<dbReference type="SUPFAM" id="SSF53448">
    <property type="entry name" value="Nucleotide-diphospho-sugar transferases"/>
    <property type="match status" value="1"/>
</dbReference>
<dbReference type="EMBL" id="CP029822">
    <property type="protein sequence ID" value="AZS49415.1"/>
    <property type="molecule type" value="Genomic_DNA"/>
</dbReference>
<dbReference type="Proteomes" id="UP000273143">
    <property type="component" value="Chromosome"/>
</dbReference>
<dbReference type="KEGG" id="emo:DM558_00855"/>
<proteinExistence type="predicted"/>
<evidence type="ECO:0008006" key="3">
    <source>
        <dbReference type="Google" id="ProtNLM"/>
    </source>
</evidence>
<evidence type="ECO:0000313" key="2">
    <source>
        <dbReference type="Proteomes" id="UP000273143"/>
    </source>
</evidence>